<reference evidence="2 3" key="1">
    <citation type="journal article" date="2018" name="Mol. Biol. Evol.">
        <title>Broad Genomic Sampling Reveals a Smut Pathogenic Ancestry of the Fungal Clade Ustilaginomycotina.</title>
        <authorList>
            <person name="Kijpornyongpan T."/>
            <person name="Mondo S.J."/>
            <person name="Barry K."/>
            <person name="Sandor L."/>
            <person name="Lee J."/>
            <person name="Lipzen A."/>
            <person name="Pangilinan J."/>
            <person name="LaButti K."/>
            <person name="Hainaut M."/>
            <person name="Henrissat B."/>
            <person name="Grigoriev I.V."/>
            <person name="Spatafora J.W."/>
            <person name="Aime M.C."/>
        </authorList>
    </citation>
    <scope>NUCLEOTIDE SEQUENCE [LARGE SCALE GENOMIC DNA]</scope>
    <source>
        <strain evidence="2 3">MCA 4198</strain>
    </source>
</reference>
<keyword evidence="3" id="KW-1185">Reference proteome</keyword>
<accession>A0A316YF36</accession>
<dbReference type="InParanoid" id="A0A316YF36"/>
<proteinExistence type="predicted"/>
<dbReference type="Proteomes" id="UP000245768">
    <property type="component" value="Unassembled WGS sequence"/>
</dbReference>
<protein>
    <submittedName>
        <fullName evidence="2">Uncharacterized protein</fullName>
    </submittedName>
</protein>
<evidence type="ECO:0000313" key="2">
    <source>
        <dbReference type="EMBL" id="PWN87812.1"/>
    </source>
</evidence>
<feature type="compositionally biased region" description="Polar residues" evidence="1">
    <location>
        <begin position="55"/>
        <end position="76"/>
    </location>
</feature>
<gene>
    <name evidence="2" type="ORF">FA10DRAFT_269095</name>
</gene>
<sequence>MQKGINTPEEARGSGGGRAGGLLAVKSKKRRLALHIPNAYPRQMSRSPPAESPGAATTSSAAVHQDQAQGRAQTPLQEEVAPRTATATMTLAKIASTSSTSTDASAGSPTKVPGQGQEPKAQSLWSAIWGS</sequence>
<dbReference type="RefSeq" id="XP_025375010.1">
    <property type="nucleotide sequence ID" value="XM_025522613.1"/>
</dbReference>
<name>A0A316YF36_9BASI</name>
<feature type="compositionally biased region" description="Low complexity" evidence="1">
    <location>
        <begin position="95"/>
        <end position="108"/>
    </location>
</feature>
<organism evidence="2 3">
    <name type="scientific">Acaromyces ingoldii</name>
    <dbReference type="NCBI Taxonomy" id="215250"/>
    <lineage>
        <taxon>Eukaryota</taxon>
        <taxon>Fungi</taxon>
        <taxon>Dikarya</taxon>
        <taxon>Basidiomycota</taxon>
        <taxon>Ustilaginomycotina</taxon>
        <taxon>Exobasidiomycetes</taxon>
        <taxon>Exobasidiales</taxon>
        <taxon>Cryptobasidiaceae</taxon>
        <taxon>Acaromyces</taxon>
    </lineage>
</organism>
<dbReference type="EMBL" id="KZ819639">
    <property type="protein sequence ID" value="PWN87812.1"/>
    <property type="molecule type" value="Genomic_DNA"/>
</dbReference>
<feature type="region of interest" description="Disordered" evidence="1">
    <location>
        <begin position="1"/>
        <end position="131"/>
    </location>
</feature>
<dbReference type="GeneID" id="37044529"/>
<evidence type="ECO:0000313" key="3">
    <source>
        <dbReference type="Proteomes" id="UP000245768"/>
    </source>
</evidence>
<dbReference type="AlphaFoldDB" id="A0A316YF36"/>
<evidence type="ECO:0000256" key="1">
    <source>
        <dbReference type="SAM" id="MobiDB-lite"/>
    </source>
</evidence>